<dbReference type="VEuPathDB" id="GiardiaDB:QR46_2979"/>
<dbReference type="VEuPathDB" id="GiardiaDB:DHA2_151609"/>
<evidence type="ECO:0000256" key="1">
    <source>
        <dbReference type="ARBA" id="ARBA00022614"/>
    </source>
</evidence>
<sequence length="198" mass="21922">VQLLVLSSTGPINPLGKKFMEHDDDSIAGPIIRILQLPSGQRTALVRNQCLTTPFSIILPSICDTLDISHNNISIWPKWPRAGSQPTQFQYIKTLILSHNSLHHFDAPLRNTFPSLTGLSIRRTSIEKLSELKYGIRGLRSLRCLDICETPLWESCGDATEQHGMIAELSSSCKALQVISGVRITLSHRRQVSSSAPS</sequence>
<dbReference type="AlphaFoldDB" id="V6TYU2"/>
<dbReference type="SUPFAM" id="SSF52058">
    <property type="entry name" value="L domain-like"/>
    <property type="match status" value="1"/>
</dbReference>
<name>V6TYU2_GIAIN</name>
<gene>
    <name evidence="3" type="ORF">GSB_150436</name>
</gene>
<protein>
    <recommendedName>
        <fullName evidence="5">Leucine-rich repeat protein</fullName>
    </recommendedName>
</protein>
<accession>V6TYU2</accession>
<keyword evidence="1" id="KW-0433">Leucine-rich repeat</keyword>
<dbReference type="OrthoDB" id="2013775at2759"/>
<dbReference type="PANTHER" id="PTHR18849:SF0">
    <property type="entry name" value="CILIA- AND FLAGELLA-ASSOCIATED PROTEIN 410-RELATED"/>
    <property type="match status" value="1"/>
</dbReference>
<evidence type="ECO:0008006" key="5">
    <source>
        <dbReference type="Google" id="ProtNLM"/>
    </source>
</evidence>
<evidence type="ECO:0000313" key="4">
    <source>
        <dbReference type="Proteomes" id="UP000018040"/>
    </source>
</evidence>
<evidence type="ECO:0000256" key="2">
    <source>
        <dbReference type="ARBA" id="ARBA00022737"/>
    </source>
</evidence>
<evidence type="ECO:0000313" key="3">
    <source>
        <dbReference type="EMBL" id="ESU44123.1"/>
    </source>
</evidence>
<dbReference type="Proteomes" id="UP000018040">
    <property type="component" value="Unassembled WGS sequence"/>
</dbReference>
<reference evidence="3 4" key="2">
    <citation type="journal article" date="2013" name="Genome Biol. Evol.">
        <title>Genome sequencing of Giardia lamblia genotypes A2 and B isolates (DH and GS) and comparative analysis with the genomes of genotypes A1 and E (WB and Pig).</title>
        <authorList>
            <person name="Adam R.D."/>
            <person name="Dahlstrom E.W."/>
            <person name="Martens C.A."/>
            <person name="Bruno D.P."/>
            <person name="Barbian K.D."/>
            <person name="Ricklefs S.M."/>
            <person name="Hernandez M.M."/>
            <person name="Narla N.P."/>
            <person name="Patel R.B."/>
            <person name="Porcella S.F."/>
            <person name="Nash T.E."/>
        </authorList>
    </citation>
    <scope>NUCLEOTIDE SEQUENCE [LARGE SCALE GENOMIC DNA]</scope>
    <source>
        <strain evidence="3 4">GS</strain>
    </source>
</reference>
<organism evidence="3 4">
    <name type="scientific">Giardia intestinalis</name>
    <name type="common">Giardia lamblia</name>
    <dbReference type="NCBI Taxonomy" id="5741"/>
    <lineage>
        <taxon>Eukaryota</taxon>
        <taxon>Metamonada</taxon>
        <taxon>Diplomonadida</taxon>
        <taxon>Hexamitidae</taxon>
        <taxon>Giardiinae</taxon>
        <taxon>Giardia</taxon>
    </lineage>
</organism>
<dbReference type="Gene3D" id="3.80.10.10">
    <property type="entry name" value="Ribonuclease Inhibitor"/>
    <property type="match status" value="1"/>
</dbReference>
<comment type="caution">
    <text evidence="3">The sequence shown here is derived from an EMBL/GenBank/DDBJ whole genome shotgun (WGS) entry which is preliminary data.</text>
</comment>
<proteinExistence type="predicted"/>
<keyword evidence="2" id="KW-0677">Repeat</keyword>
<feature type="non-terminal residue" evidence="3">
    <location>
        <position position="1"/>
    </location>
</feature>
<dbReference type="InterPro" id="IPR032675">
    <property type="entry name" value="LRR_dom_sf"/>
</dbReference>
<dbReference type="PANTHER" id="PTHR18849">
    <property type="entry name" value="LEUCINE RICH REPEAT PROTEIN"/>
    <property type="match status" value="1"/>
</dbReference>
<reference evidence="4" key="1">
    <citation type="submission" date="2012-02" db="EMBL/GenBank/DDBJ databases">
        <title>Genome sequencing of Giardia lamblia Genotypes A2 and B isolates (DH and GS) and comparative analysis with the genomes of Genotypes A1 and E (WB and Pig).</title>
        <authorList>
            <person name="Adam R."/>
            <person name="Dahlstrom E."/>
            <person name="Martens C."/>
            <person name="Bruno D."/>
            <person name="Barbian K."/>
            <person name="Porcella S.F."/>
            <person name="Nash T."/>
        </authorList>
    </citation>
    <scope>NUCLEOTIDE SEQUENCE</scope>
    <source>
        <strain evidence="4">GS</strain>
    </source>
</reference>
<dbReference type="EMBL" id="AHHH01000029">
    <property type="protein sequence ID" value="ESU44123.1"/>
    <property type="molecule type" value="Genomic_DNA"/>
</dbReference>
<dbReference type="VEuPathDB" id="GiardiaDB:GL50803_008946"/>